<dbReference type="Proteomes" id="UP000298030">
    <property type="component" value="Unassembled WGS sequence"/>
</dbReference>
<evidence type="ECO:0000256" key="5">
    <source>
        <dbReference type="ARBA" id="ARBA00022927"/>
    </source>
</evidence>
<feature type="region of interest" description="Disordered" evidence="9">
    <location>
        <begin position="460"/>
        <end position="526"/>
    </location>
</feature>
<comment type="subcellular location">
    <subcellularLocation>
        <location evidence="1">Golgi apparatus membrane</location>
        <topology evidence="1">Peripheral membrane protein</topology>
    </subcellularLocation>
</comment>
<dbReference type="STRING" id="71717.A0A4Y7TXQ5"/>
<evidence type="ECO:0000313" key="10">
    <source>
        <dbReference type="EMBL" id="TEB38608.1"/>
    </source>
</evidence>
<dbReference type="EMBL" id="QPFP01000002">
    <property type="protein sequence ID" value="TEB38608.1"/>
    <property type="molecule type" value="Genomic_DNA"/>
</dbReference>
<evidence type="ECO:0000256" key="3">
    <source>
        <dbReference type="ARBA" id="ARBA00020983"/>
    </source>
</evidence>
<comment type="similarity">
    <text evidence="2">Belongs to the COG8 family.</text>
</comment>
<feature type="compositionally biased region" description="Low complexity" evidence="9">
    <location>
        <begin position="491"/>
        <end position="510"/>
    </location>
</feature>
<keyword evidence="6" id="KW-0333">Golgi apparatus</keyword>
<dbReference type="GO" id="GO:0015031">
    <property type="term" value="P:protein transport"/>
    <property type="evidence" value="ECO:0007669"/>
    <property type="project" value="UniProtKB-KW"/>
</dbReference>
<gene>
    <name evidence="10" type="ORF">FA13DRAFT_1724526</name>
</gene>
<protein>
    <recommendedName>
        <fullName evidence="3">Conserved oligomeric Golgi complex subunit 8</fullName>
    </recommendedName>
    <alternativeName>
        <fullName evidence="8">Component of oligomeric Golgi complex 8</fullName>
    </alternativeName>
</protein>
<evidence type="ECO:0000256" key="4">
    <source>
        <dbReference type="ARBA" id="ARBA00022448"/>
    </source>
</evidence>
<keyword evidence="7" id="KW-0472">Membrane</keyword>
<dbReference type="PANTHER" id="PTHR21311:SF0">
    <property type="entry name" value="CONSERVED OLIGOMERIC GOLGI COMPLEX SUBUNIT 8"/>
    <property type="match status" value="1"/>
</dbReference>
<name>A0A4Y7TXQ5_COPMI</name>
<keyword evidence="5" id="KW-0653">Protein transport</keyword>
<sequence>MEGSQPTASTSKLQDVSDLVDVLASSSTDKLSTIFLNKPGSRDYLSKLTEFSLPQLYGEPTTLQTQSHHLTSSLTSLTHTSYPTFLSLHRTTTALTSSLESLASSLSSLLDTSLPALEESATNWKDRTEEVLRERGRAKVVLDQHEKIRDLLDIPLLIDACVRNGYFAEALSLAAHAKSIAASSSFRDKSPPLILQSVLSEVHTSVTQMLLSLLSTLYEPNRKLPALWKAVNFLRKMDGFGPSSPFASPSSKAKIQIYLSSEHFVSSEEEISSEEQIALAFLIGRESCLKSTLETCGSDVTRLTKDPERVLDDREKEDLARYLKTYIDTWREGAYDIIMQFTTIFLERSSRNGSISSPTVPSPVHQDQEILRLHSLVTTYASHALNAHLLPILTPALPKLSLNLLSSLLTQLTYCSTAFGKVGLDFRSVLSILFSTAILQVVTSDLRSVSTKWNMRLRKASGSGSLKDPTATPSRRQQQQQQVMAPSRWLVTPSAAASPPVPSTAASIGGSPPPPQGPAHIPPQMLASYPPLAEHTNSLLGVFNNLRLLAPVGILPQLIAVIDSMLVDGGNKLLLYLQSFSSSLSHSTAVTEDELDKRRREKKVAVAVGDVYFGTFVPFVKRALVEGVYGVGSGTMGAAGKDEGGERERKADDQIRRWDQLKEVLSA</sequence>
<accession>A0A4Y7TXQ5</accession>
<dbReference type="InterPro" id="IPR016159">
    <property type="entry name" value="Cullin_repeat-like_dom_sf"/>
</dbReference>
<feature type="compositionally biased region" description="Pro residues" evidence="9">
    <location>
        <begin position="511"/>
        <end position="521"/>
    </location>
</feature>
<dbReference type="GO" id="GO:0017119">
    <property type="term" value="C:Golgi transport complex"/>
    <property type="evidence" value="ECO:0007669"/>
    <property type="project" value="InterPro"/>
</dbReference>
<reference evidence="10 11" key="1">
    <citation type="journal article" date="2019" name="Nat. Ecol. Evol.">
        <title>Megaphylogeny resolves global patterns of mushroom evolution.</title>
        <authorList>
            <person name="Varga T."/>
            <person name="Krizsan K."/>
            <person name="Foldi C."/>
            <person name="Dima B."/>
            <person name="Sanchez-Garcia M."/>
            <person name="Sanchez-Ramirez S."/>
            <person name="Szollosi G.J."/>
            <person name="Szarkandi J.G."/>
            <person name="Papp V."/>
            <person name="Albert L."/>
            <person name="Andreopoulos W."/>
            <person name="Angelini C."/>
            <person name="Antonin V."/>
            <person name="Barry K.W."/>
            <person name="Bougher N.L."/>
            <person name="Buchanan P."/>
            <person name="Buyck B."/>
            <person name="Bense V."/>
            <person name="Catcheside P."/>
            <person name="Chovatia M."/>
            <person name="Cooper J."/>
            <person name="Damon W."/>
            <person name="Desjardin D."/>
            <person name="Finy P."/>
            <person name="Geml J."/>
            <person name="Haridas S."/>
            <person name="Hughes K."/>
            <person name="Justo A."/>
            <person name="Karasinski D."/>
            <person name="Kautmanova I."/>
            <person name="Kiss B."/>
            <person name="Kocsube S."/>
            <person name="Kotiranta H."/>
            <person name="LaButti K.M."/>
            <person name="Lechner B.E."/>
            <person name="Liimatainen K."/>
            <person name="Lipzen A."/>
            <person name="Lukacs Z."/>
            <person name="Mihaltcheva S."/>
            <person name="Morgado L.N."/>
            <person name="Niskanen T."/>
            <person name="Noordeloos M.E."/>
            <person name="Ohm R.A."/>
            <person name="Ortiz-Santana B."/>
            <person name="Ovrebo C."/>
            <person name="Racz N."/>
            <person name="Riley R."/>
            <person name="Savchenko A."/>
            <person name="Shiryaev A."/>
            <person name="Soop K."/>
            <person name="Spirin V."/>
            <person name="Szebenyi C."/>
            <person name="Tomsovsky M."/>
            <person name="Tulloss R.E."/>
            <person name="Uehling J."/>
            <person name="Grigoriev I.V."/>
            <person name="Vagvolgyi C."/>
            <person name="Papp T."/>
            <person name="Martin F.M."/>
            <person name="Miettinen O."/>
            <person name="Hibbett D.S."/>
            <person name="Nagy L.G."/>
        </authorList>
    </citation>
    <scope>NUCLEOTIDE SEQUENCE [LARGE SCALE GENOMIC DNA]</scope>
    <source>
        <strain evidence="10 11">FP101781</strain>
    </source>
</reference>
<evidence type="ECO:0000256" key="6">
    <source>
        <dbReference type="ARBA" id="ARBA00023034"/>
    </source>
</evidence>
<dbReference type="Pfam" id="PF04124">
    <property type="entry name" value="Dor1"/>
    <property type="match status" value="2"/>
</dbReference>
<organism evidence="10 11">
    <name type="scientific">Coprinellus micaceus</name>
    <name type="common">Glistening ink-cap mushroom</name>
    <name type="synonym">Coprinus micaceus</name>
    <dbReference type="NCBI Taxonomy" id="71717"/>
    <lineage>
        <taxon>Eukaryota</taxon>
        <taxon>Fungi</taxon>
        <taxon>Dikarya</taxon>
        <taxon>Basidiomycota</taxon>
        <taxon>Agaricomycotina</taxon>
        <taxon>Agaricomycetes</taxon>
        <taxon>Agaricomycetidae</taxon>
        <taxon>Agaricales</taxon>
        <taxon>Agaricineae</taxon>
        <taxon>Psathyrellaceae</taxon>
        <taxon>Coprinellus</taxon>
    </lineage>
</organism>
<evidence type="ECO:0000256" key="9">
    <source>
        <dbReference type="SAM" id="MobiDB-lite"/>
    </source>
</evidence>
<dbReference type="OrthoDB" id="1661054at2759"/>
<evidence type="ECO:0000256" key="1">
    <source>
        <dbReference type="ARBA" id="ARBA00004395"/>
    </source>
</evidence>
<dbReference type="GO" id="GO:0006891">
    <property type="term" value="P:intra-Golgi vesicle-mediated transport"/>
    <property type="evidence" value="ECO:0007669"/>
    <property type="project" value="TreeGrafter"/>
</dbReference>
<dbReference type="AlphaFoldDB" id="A0A4Y7TXQ5"/>
<dbReference type="InterPro" id="IPR007255">
    <property type="entry name" value="COG8"/>
</dbReference>
<evidence type="ECO:0000313" key="11">
    <source>
        <dbReference type="Proteomes" id="UP000298030"/>
    </source>
</evidence>
<evidence type="ECO:0000256" key="2">
    <source>
        <dbReference type="ARBA" id="ARBA00006419"/>
    </source>
</evidence>
<keyword evidence="4" id="KW-0813">Transport</keyword>
<evidence type="ECO:0000256" key="7">
    <source>
        <dbReference type="ARBA" id="ARBA00023136"/>
    </source>
</evidence>
<dbReference type="GO" id="GO:0000139">
    <property type="term" value="C:Golgi membrane"/>
    <property type="evidence" value="ECO:0007669"/>
    <property type="project" value="UniProtKB-SubCell"/>
</dbReference>
<proteinExistence type="inferred from homology"/>
<keyword evidence="11" id="KW-1185">Reference proteome</keyword>
<dbReference type="SUPFAM" id="SSF74788">
    <property type="entry name" value="Cullin repeat-like"/>
    <property type="match status" value="1"/>
</dbReference>
<dbReference type="PANTHER" id="PTHR21311">
    <property type="entry name" value="CONSERVED OLIGOMERIC GOLGI COMPLEX COMPONENT 8"/>
    <property type="match status" value="1"/>
</dbReference>
<comment type="caution">
    <text evidence="10">The sequence shown here is derived from an EMBL/GenBank/DDBJ whole genome shotgun (WGS) entry which is preliminary data.</text>
</comment>
<evidence type="ECO:0000256" key="8">
    <source>
        <dbReference type="ARBA" id="ARBA00031347"/>
    </source>
</evidence>